<feature type="region of interest" description="Disordered" evidence="1">
    <location>
        <begin position="63"/>
        <end position="83"/>
    </location>
</feature>
<sequence length="186" mass="20880">MFRVLERVITISDSRCSSKTSRKRKKNAEAGSLSSFVPRQQLKCPAKQVSIYERAINESNESESFLAPQRHSGHLVREDSGLTRATRPSCEGEVISDDVEVVLNGTQMAGTDETFTDTYSRNQPPTHQRQPCVSSKPDFVIEKRNSEFGEPQIAVEILACGTFISAKYWEELDKGLPKKKQSVEIK</sequence>
<evidence type="ECO:0000313" key="2">
    <source>
        <dbReference type="EMBL" id="CAG8552332.1"/>
    </source>
</evidence>
<protein>
    <submittedName>
        <fullName evidence="2">9343_t:CDS:1</fullName>
    </submittedName>
</protein>
<evidence type="ECO:0000313" key="3">
    <source>
        <dbReference type="Proteomes" id="UP000789706"/>
    </source>
</evidence>
<name>A0A9N9B4M8_9GLOM</name>
<dbReference type="AlphaFoldDB" id="A0A9N9B4M8"/>
<feature type="compositionally biased region" description="Polar residues" evidence="1">
    <location>
        <begin position="116"/>
        <end position="133"/>
    </location>
</feature>
<feature type="region of interest" description="Disordered" evidence="1">
    <location>
        <begin position="112"/>
        <end position="133"/>
    </location>
</feature>
<dbReference type="EMBL" id="CAJVPK010000826">
    <property type="protein sequence ID" value="CAG8552332.1"/>
    <property type="molecule type" value="Genomic_DNA"/>
</dbReference>
<accession>A0A9N9B4M8</accession>
<proteinExistence type="predicted"/>
<organism evidence="2 3">
    <name type="scientific">Diversispora eburnea</name>
    <dbReference type="NCBI Taxonomy" id="1213867"/>
    <lineage>
        <taxon>Eukaryota</taxon>
        <taxon>Fungi</taxon>
        <taxon>Fungi incertae sedis</taxon>
        <taxon>Mucoromycota</taxon>
        <taxon>Glomeromycotina</taxon>
        <taxon>Glomeromycetes</taxon>
        <taxon>Diversisporales</taxon>
        <taxon>Diversisporaceae</taxon>
        <taxon>Diversispora</taxon>
    </lineage>
</organism>
<comment type="caution">
    <text evidence="2">The sequence shown here is derived from an EMBL/GenBank/DDBJ whole genome shotgun (WGS) entry which is preliminary data.</text>
</comment>
<gene>
    <name evidence="2" type="ORF">DEBURN_LOCUS7165</name>
</gene>
<dbReference type="Proteomes" id="UP000789706">
    <property type="component" value="Unassembled WGS sequence"/>
</dbReference>
<keyword evidence="3" id="KW-1185">Reference proteome</keyword>
<reference evidence="2" key="1">
    <citation type="submission" date="2021-06" db="EMBL/GenBank/DDBJ databases">
        <authorList>
            <person name="Kallberg Y."/>
            <person name="Tangrot J."/>
            <person name="Rosling A."/>
        </authorList>
    </citation>
    <scope>NUCLEOTIDE SEQUENCE</scope>
    <source>
        <strain evidence="2">AZ414A</strain>
    </source>
</reference>
<evidence type="ECO:0000256" key="1">
    <source>
        <dbReference type="SAM" id="MobiDB-lite"/>
    </source>
</evidence>